<name>A0A212PZW3_9PROT</name>
<dbReference type="PANTHER" id="PTHR10443:SF12">
    <property type="entry name" value="DIPEPTIDASE"/>
    <property type="match status" value="1"/>
</dbReference>
<dbReference type="SUPFAM" id="SSF51556">
    <property type="entry name" value="Metallo-dependent hydrolases"/>
    <property type="match status" value="1"/>
</dbReference>
<dbReference type="GO" id="GO:0070573">
    <property type="term" value="F:metallodipeptidase activity"/>
    <property type="evidence" value="ECO:0007669"/>
    <property type="project" value="InterPro"/>
</dbReference>
<proteinExistence type="predicted"/>
<reference evidence="1 2" key="1">
    <citation type="submission" date="2017-06" db="EMBL/GenBank/DDBJ databases">
        <authorList>
            <person name="Kim H.J."/>
            <person name="Triplett B.A."/>
        </authorList>
    </citation>
    <scope>NUCLEOTIDE SEQUENCE [LARGE SCALE GENOMIC DNA]</scope>
    <source>
        <strain evidence="1 2">B29T1</strain>
    </source>
</reference>
<protein>
    <submittedName>
        <fullName evidence="1">Membrane dipeptidase</fullName>
    </submittedName>
</protein>
<dbReference type="PANTHER" id="PTHR10443">
    <property type="entry name" value="MICROSOMAL DIPEPTIDASE"/>
    <property type="match status" value="1"/>
</dbReference>
<dbReference type="InterPro" id="IPR008257">
    <property type="entry name" value="Pept_M19"/>
</dbReference>
<dbReference type="AlphaFoldDB" id="A0A212PZW3"/>
<organism evidence="1 2">
    <name type="scientific">Arboricoccus pini</name>
    <dbReference type="NCBI Taxonomy" id="1963835"/>
    <lineage>
        <taxon>Bacteria</taxon>
        <taxon>Pseudomonadati</taxon>
        <taxon>Pseudomonadota</taxon>
        <taxon>Alphaproteobacteria</taxon>
        <taxon>Geminicoccales</taxon>
        <taxon>Geminicoccaceae</taxon>
        <taxon>Arboricoccus</taxon>
    </lineage>
</organism>
<keyword evidence="2" id="KW-1185">Reference proteome</keyword>
<dbReference type="EMBL" id="FYEH01000001">
    <property type="protein sequence ID" value="SNB52617.1"/>
    <property type="molecule type" value="Genomic_DNA"/>
</dbReference>
<evidence type="ECO:0000313" key="2">
    <source>
        <dbReference type="Proteomes" id="UP000197065"/>
    </source>
</evidence>
<dbReference type="GO" id="GO:0006508">
    <property type="term" value="P:proteolysis"/>
    <property type="evidence" value="ECO:0007669"/>
    <property type="project" value="InterPro"/>
</dbReference>
<dbReference type="Gene3D" id="3.20.20.140">
    <property type="entry name" value="Metal-dependent hydrolases"/>
    <property type="match status" value="1"/>
</dbReference>
<dbReference type="Pfam" id="PF01244">
    <property type="entry name" value="Peptidase_M19"/>
    <property type="match status" value="1"/>
</dbReference>
<sequence>MTSNSAALHRDAVVFDGLIVSNWSREVFEDMLKGGITAANCTCSLWEDFKGTMANIVKWNGWFREFSDLILQVRSVDDIARAKAENKIGIVLGWQNTSAIEDQLGYLEIFRDLGVKVMQITYNTQNLSGSGCRETRDGGLSDYGRDVLWEMNRLGILCDLSHVGPKTGEDVIRASKRPVAYTHVCPAALKANPRNKTDEQLRLIAEHGGFVGVTLYPWFLKRGNDSTLEDFVEAVEYVLALLGEDRVGYGTDFTQGYGNEFLDYIGSDKGYGRRVVPVADAIFPADMRTLGQTPNMTEAMLKRGWSEKRIRSVMGENWVRFLKESWETGV</sequence>
<accession>A0A212PZW3</accession>
<dbReference type="Proteomes" id="UP000197065">
    <property type="component" value="Unassembled WGS sequence"/>
</dbReference>
<dbReference type="PROSITE" id="PS51365">
    <property type="entry name" value="RENAL_DIPEPTIDASE_2"/>
    <property type="match status" value="1"/>
</dbReference>
<dbReference type="RefSeq" id="WP_088559593.1">
    <property type="nucleotide sequence ID" value="NZ_FYEH01000001.1"/>
</dbReference>
<dbReference type="OrthoDB" id="9804920at2"/>
<evidence type="ECO:0000313" key="1">
    <source>
        <dbReference type="EMBL" id="SNB52617.1"/>
    </source>
</evidence>
<dbReference type="InterPro" id="IPR032466">
    <property type="entry name" value="Metal_Hydrolase"/>
</dbReference>
<gene>
    <name evidence="1" type="ORF">SAMN07250955_101283</name>
</gene>